<dbReference type="Pfam" id="PF13305">
    <property type="entry name" value="TetR_C_33"/>
    <property type="match status" value="1"/>
</dbReference>
<evidence type="ECO:0000259" key="5">
    <source>
        <dbReference type="PROSITE" id="PS50977"/>
    </source>
</evidence>
<gene>
    <name evidence="6" type="ORF">FRY98_27480</name>
</gene>
<dbReference type="PROSITE" id="PS50977">
    <property type="entry name" value="HTH_TETR_2"/>
    <property type="match status" value="1"/>
</dbReference>
<keyword evidence="7" id="KW-1185">Reference proteome</keyword>
<dbReference type="SUPFAM" id="SSF48498">
    <property type="entry name" value="Tetracyclin repressor-like, C-terminal domain"/>
    <property type="match status" value="1"/>
</dbReference>
<dbReference type="Proteomes" id="UP000325218">
    <property type="component" value="Unassembled WGS sequence"/>
</dbReference>
<evidence type="ECO:0000256" key="2">
    <source>
        <dbReference type="ARBA" id="ARBA00023125"/>
    </source>
</evidence>
<feature type="DNA-binding region" description="H-T-H motif" evidence="4">
    <location>
        <begin position="29"/>
        <end position="48"/>
    </location>
</feature>
<keyword evidence="1" id="KW-0805">Transcription regulation</keyword>
<keyword evidence="2 4" id="KW-0238">DNA-binding</keyword>
<dbReference type="Gene3D" id="1.10.357.10">
    <property type="entry name" value="Tetracycline Repressor, domain 2"/>
    <property type="match status" value="1"/>
</dbReference>
<dbReference type="InterPro" id="IPR036271">
    <property type="entry name" value="Tet_transcr_reg_TetR-rel_C_sf"/>
</dbReference>
<name>A0A5D0CKW4_9BACL</name>
<keyword evidence="3" id="KW-0804">Transcription</keyword>
<dbReference type="InterPro" id="IPR001647">
    <property type="entry name" value="HTH_TetR"/>
</dbReference>
<dbReference type="SUPFAM" id="SSF46689">
    <property type="entry name" value="Homeodomain-like"/>
    <property type="match status" value="1"/>
</dbReference>
<dbReference type="InterPro" id="IPR009057">
    <property type="entry name" value="Homeodomain-like_sf"/>
</dbReference>
<dbReference type="OrthoDB" id="71867at2"/>
<protein>
    <submittedName>
        <fullName evidence="6">TetR/AcrR family transcriptional regulator</fullName>
    </submittedName>
</protein>
<evidence type="ECO:0000256" key="1">
    <source>
        <dbReference type="ARBA" id="ARBA00023015"/>
    </source>
</evidence>
<evidence type="ECO:0000313" key="6">
    <source>
        <dbReference type="EMBL" id="TYA10322.1"/>
    </source>
</evidence>
<evidence type="ECO:0000256" key="4">
    <source>
        <dbReference type="PROSITE-ProRule" id="PRU00335"/>
    </source>
</evidence>
<feature type="domain" description="HTH tetR-type" evidence="5">
    <location>
        <begin position="6"/>
        <end position="66"/>
    </location>
</feature>
<accession>A0A5D0CKW4</accession>
<dbReference type="AlphaFoldDB" id="A0A5D0CKW4"/>
<proteinExistence type="predicted"/>
<dbReference type="Gene3D" id="1.10.10.60">
    <property type="entry name" value="Homeodomain-like"/>
    <property type="match status" value="1"/>
</dbReference>
<sequence length="189" mass="20189">MSPRAGIDPGAVLQAAVAIADSEGAEAVTISSVAQRLGIRPPSLYNHVSGLGELRERIAVYALGELYDRIVRAASGLTGERAIRSFADAYIGFAREHPGLYDVAQLAKDPTNRELAEASGKVVDFIVGLLGGYSLTKEEALHTVRGLRSLIHGFASLERQQGFGLPLDVRESLQFSLALFLQGLSQRTG</sequence>
<evidence type="ECO:0000313" key="7">
    <source>
        <dbReference type="Proteomes" id="UP000325218"/>
    </source>
</evidence>
<comment type="caution">
    <text evidence="6">The sequence shown here is derived from an EMBL/GenBank/DDBJ whole genome shotgun (WGS) entry which is preliminary data.</text>
</comment>
<reference evidence="6 7" key="1">
    <citation type="submission" date="2019-08" db="EMBL/GenBank/DDBJ databases">
        <title>Genome sequencing of Paenibacillus faecis DSM 23593(T).</title>
        <authorList>
            <person name="Kook J.-K."/>
            <person name="Park S.-N."/>
            <person name="Lim Y.K."/>
        </authorList>
    </citation>
    <scope>NUCLEOTIDE SEQUENCE [LARGE SCALE GENOMIC DNA]</scope>
    <source>
        <strain evidence="6 7">DSM 23593</strain>
    </source>
</reference>
<evidence type="ECO:0000256" key="3">
    <source>
        <dbReference type="ARBA" id="ARBA00023163"/>
    </source>
</evidence>
<dbReference type="RefSeq" id="WP_148457890.1">
    <property type="nucleotide sequence ID" value="NZ_VSDO01000006.1"/>
</dbReference>
<dbReference type="EMBL" id="VSDO01000006">
    <property type="protein sequence ID" value="TYA10322.1"/>
    <property type="molecule type" value="Genomic_DNA"/>
</dbReference>
<organism evidence="6 7">
    <name type="scientific">Paenibacillus faecis</name>
    <dbReference type="NCBI Taxonomy" id="862114"/>
    <lineage>
        <taxon>Bacteria</taxon>
        <taxon>Bacillati</taxon>
        <taxon>Bacillota</taxon>
        <taxon>Bacilli</taxon>
        <taxon>Bacillales</taxon>
        <taxon>Paenibacillaceae</taxon>
        <taxon>Paenibacillus</taxon>
    </lineage>
</organism>
<dbReference type="InterPro" id="IPR025996">
    <property type="entry name" value="MT1864/Rv1816-like_C"/>
</dbReference>
<dbReference type="GO" id="GO:0003677">
    <property type="term" value="F:DNA binding"/>
    <property type="evidence" value="ECO:0007669"/>
    <property type="project" value="UniProtKB-UniRule"/>
</dbReference>